<keyword evidence="6" id="KW-1185">Reference proteome</keyword>
<dbReference type="GO" id="GO:0005737">
    <property type="term" value="C:cytoplasm"/>
    <property type="evidence" value="ECO:0007669"/>
    <property type="project" value="TreeGrafter"/>
</dbReference>
<reference evidence="4" key="2">
    <citation type="submission" date="2016-05" db="EMBL/GenBank/DDBJ databases">
        <title>Comparative analysis highlights variable genome content of wheat rusts and divergence of the mating loci.</title>
        <authorList>
            <person name="Cuomo C.A."/>
            <person name="Bakkeren G."/>
            <person name="Szabo L."/>
            <person name="Khalil H."/>
            <person name="Joly D."/>
            <person name="Goldberg J."/>
            <person name="Young S."/>
            <person name="Zeng Q."/>
            <person name="Fellers J."/>
        </authorList>
    </citation>
    <scope>NUCLEOTIDE SEQUENCE [LARGE SCALE GENOMIC DNA]</scope>
    <source>
        <strain evidence="4">1-1 BBBD Race 1</strain>
    </source>
</reference>
<dbReference type="AlphaFoldDB" id="A0A180H4U4"/>
<reference evidence="5 6" key="3">
    <citation type="journal article" date="2017" name="G3 (Bethesda)">
        <title>Comparative analysis highlights variable genome content of wheat rusts and divergence of the mating loci.</title>
        <authorList>
            <person name="Cuomo C.A."/>
            <person name="Bakkeren G."/>
            <person name="Khalil H.B."/>
            <person name="Panwar V."/>
            <person name="Joly D."/>
            <person name="Linning R."/>
            <person name="Sakthikumar S."/>
            <person name="Song X."/>
            <person name="Adiconis X."/>
            <person name="Fan L."/>
            <person name="Goldberg J.M."/>
            <person name="Levin J.Z."/>
            <person name="Young S."/>
            <person name="Zeng Q."/>
            <person name="Anikster Y."/>
            <person name="Bruce M."/>
            <person name="Wang M."/>
            <person name="Yin C."/>
            <person name="McCallum B."/>
            <person name="Szabo L.J."/>
            <person name="Hulbert S."/>
            <person name="Chen X."/>
            <person name="Fellers J.P."/>
        </authorList>
    </citation>
    <scope>NUCLEOTIDE SEQUENCE</scope>
    <source>
        <strain evidence="5">isolate 1-1 / race 1 (BBBD)</strain>
        <strain evidence="6">Isolate 1-1 / race 1 (BBBD)</strain>
    </source>
</reference>
<dbReference type="EnsemblFungi" id="PTTG_25152-t43_1">
    <property type="protein sequence ID" value="PTTG_25152-t43_1-p1"/>
    <property type="gene ID" value="PTTG_25152"/>
</dbReference>
<dbReference type="GO" id="GO:0005634">
    <property type="term" value="C:nucleus"/>
    <property type="evidence" value="ECO:0007669"/>
    <property type="project" value="TreeGrafter"/>
</dbReference>
<protein>
    <submittedName>
        <fullName evidence="5">SRR1 domain-containing protein</fullName>
    </submittedName>
</protein>
<feature type="region of interest" description="Disordered" evidence="2">
    <location>
        <begin position="1"/>
        <end position="31"/>
    </location>
</feature>
<dbReference type="InterPro" id="IPR040044">
    <property type="entry name" value="SRR1L"/>
</dbReference>
<reference evidence="4" key="1">
    <citation type="submission" date="2009-11" db="EMBL/GenBank/DDBJ databases">
        <authorList>
            <consortium name="The Broad Institute Genome Sequencing Platform"/>
            <person name="Ward D."/>
            <person name="Feldgarden M."/>
            <person name="Earl A."/>
            <person name="Young S.K."/>
            <person name="Zeng Q."/>
            <person name="Koehrsen M."/>
            <person name="Alvarado L."/>
            <person name="Berlin A."/>
            <person name="Bochicchio J."/>
            <person name="Borenstein D."/>
            <person name="Chapman S.B."/>
            <person name="Chen Z."/>
            <person name="Engels R."/>
            <person name="Freedman E."/>
            <person name="Gellesch M."/>
            <person name="Goldberg J."/>
            <person name="Griggs A."/>
            <person name="Gujja S."/>
            <person name="Heilman E."/>
            <person name="Heiman D."/>
            <person name="Hepburn T."/>
            <person name="Howarth C."/>
            <person name="Jen D."/>
            <person name="Larson L."/>
            <person name="Lewis B."/>
            <person name="Mehta T."/>
            <person name="Park D."/>
            <person name="Pearson M."/>
            <person name="Roberts A."/>
            <person name="Saif S."/>
            <person name="Shea T."/>
            <person name="Shenoy N."/>
            <person name="Sisk P."/>
            <person name="Stolte C."/>
            <person name="Sykes S."/>
            <person name="Thomson T."/>
            <person name="Walk T."/>
            <person name="White J."/>
            <person name="Yandava C."/>
            <person name="Izard J."/>
            <person name="Baranova O.V."/>
            <person name="Blanton J.M."/>
            <person name="Tanner A.C."/>
            <person name="Dewhirst F.E."/>
            <person name="Haas B."/>
            <person name="Nusbaum C."/>
            <person name="Birren B."/>
        </authorList>
    </citation>
    <scope>NUCLEOTIDE SEQUENCE [LARGE SCALE GENOMIC DNA]</scope>
    <source>
        <strain evidence="4">1-1 BBBD Race 1</strain>
    </source>
</reference>
<dbReference type="VEuPathDB" id="FungiDB:PTTG_25152"/>
<evidence type="ECO:0000313" key="4">
    <source>
        <dbReference type="EMBL" id="OAW00047.1"/>
    </source>
</evidence>
<dbReference type="InterPro" id="IPR012942">
    <property type="entry name" value="SRR1-like"/>
</dbReference>
<sequence length="296" mass="33943">MQKDNDQTGGFQYVEQRSTKKNRKRRNNGKYKATLDLANRAPPDLGLHLDNRRSVMEKSRWLSSSSTWLTQCLNDEEAPPPPRRILCLALGSFSPDTASQHMLSPGVASCTGIHGQKQSQYQLVFLLDVILPILSKGRQSNNSDLQGQEFQNDSAMDWSHKSNLKVCFYDPAFTEKDKENLRKFGHDVLDAEPSLYCEEPTFFYMPHAPKTLYERLVCENSTPNHGDNLSRIILMGNDIKSYQKIMVQEEKDTIPVLLDLDPLTIHTRYPPDLTKLNQDTGVHFFNETCFQWFTKP</sequence>
<evidence type="ECO:0000313" key="6">
    <source>
        <dbReference type="Proteomes" id="UP000005240"/>
    </source>
</evidence>
<organism evidence="4">
    <name type="scientific">Puccinia triticina (isolate 1-1 / race 1 (BBBD))</name>
    <name type="common">Brown leaf rust fungus</name>
    <dbReference type="NCBI Taxonomy" id="630390"/>
    <lineage>
        <taxon>Eukaryota</taxon>
        <taxon>Fungi</taxon>
        <taxon>Dikarya</taxon>
        <taxon>Basidiomycota</taxon>
        <taxon>Pucciniomycotina</taxon>
        <taxon>Pucciniomycetes</taxon>
        <taxon>Pucciniales</taxon>
        <taxon>Pucciniaceae</taxon>
        <taxon>Puccinia</taxon>
    </lineage>
</organism>
<dbReference type="Proteomes" id="UP000005240">
    <property type="component" value="Unassembled WGS sequence"/>
</dbReference>
<dbReference type="OrthoDB" id="551431at2759"/>
<dbReference type="STRING" id="630390.A0A180H4U4"/>
<evidence type="ECO:0000256" key="1">
    <source>
        <dbReference type="ARBA" id="ARBA00009856"/>
    </source>
</evidence>
<name>A0A180H4U4_PUCT1</name>
<gene>
    <name evidence="4" type="ORF">PTTG_25152</name>
</gene>
<proteinExistence type="inferred from homology"/>
<accession>A0A180H4U4</accession>
<feature type="domain" description="SRR1-like" evidence="3">
    <location>
        <begin position="72"/>
        <end position="292"/>
    </location>
</feature>
<dbReference type="PANTHER" id="PTHR28626">
    <property type="entry name" value="SRR1-LIKE PROTEIN"/>
    <property type="match status" value="1"/>
</dbReference>
<reference evidence="5" key="4">
    <citation type="submission" date="2025-05" db="UniProtKB">
        <authorList>
            <consortium name="EnsemblFungi"/>
        </authorList>
    </citation>
    <scope>IDENTIFICATION</scope>
    <source>
        <strain evidence="5">isolate 1-1 / race 1 (BBBD)</strain>
    </source>
</reference>
<comment type="similarity">
    <text evidence="1">Belongs to the SRR1 family.</text>
</comment>
<feature type="compositionally biased region" description="Basic residues" evidence="2">
    <location>
        <begin position="19"/>
        <end position="29"/>
    </location>
</feature>
<evidence type="ECO:0000256" key="2">
    <source>
        <dbReference type="SAM" id="MobiDB-lite"/>
    </source>
</evidence>
<evidence type="ECO:0000259" key="3">
    <source>
        <dbReference type="Pfam" id="PF07985"/>
    </source>
</evidence>
<dbReference type="PANTHER" id="PTHR28626:SF3">
    <property type="entry name" value="SRR1-LIKE PROTEIN"/>
    <property type="match status" value="1"/>
</dbReference>
<evidence type="ECO:0000313" key="5">
    <source>
        <dbReference type="EnsemblFungi" id="PTTG_25152-t43_1-p1"/>
    </source>
</evidence>
<dbReference type="Pfam" id="PF07985">
    <property type="entry name" value="SRR1"/>
    <property type="match status" value="1"/>
</dbReference>
<dbReference type="EMBL" id="ADAS02000001">
    <property type="protein sequence ID" value="OAW00047.1"/>
    <property type="molecule type" value="Genomic_DNA"/>
</dbReference>